<keyword evidence="4" id="KW-1185">Reference proteome</keyword>
<evidence type="ECO:0000313" key="3">
    <source>
        <dbReference type="EMBL" id="QKW48322.1"/>
    </source>
</evidence>
<protein>
    <submittedName>
        <fullName evidence="3">Amidase domain-containing protein</fullName>
    </submittedName>
</protein>
<feature type="region of interest" description="Disordered" evidence="1">
    <location>
        <begin position="52"/>
        <end position="71"/>
    </location>
</feature>
<proteinExistence type="predicted"/>
<dbReference type="EMBL" id="CP054929">
    <property type="protein sequence ID" value="QKW48322.1"/>
    <property type="molecule type" value="Genomic_DNA"/>
</dbReference>
<feature type="region of interest" description="Disordered" evidence="1">
    <location>
        <begin position="1"/>
        <end position="44"/>
    </location>
</feature>
<accession>A0A7H8N1N0</accession>
<dbReference type="Proteomes" id="UP000509303">
    <property type="component" value="Chromosome"/>
</dbReference>
<dbReference type="PANTHER" id="PTHR40032:SF1">
    <property type="entry name" value="EXPORTED PROTEIN"/>
    <property type="match status" value="1"/>
</dbReference>
<dbReference type="Pfam" id="PF12671">
    <property type="entry name" value="Amidase_6"/>
    <property type="match status" value="1"/>
</dbReference>
<name>A0A7H8N1N0_9ACTN</name>
<evidence type="ECO:0000313" key="4">
    <source>
        <dbReference type="Proteomes" id="UP000509303"/>
    </source>
</evidence>
<gene>
    <name evidence="3" type="ORF">HUT08_00825</name>
</gene>
<dbReference type="InterPro" id="IPR024301">
    <property type="entry name" value="Amidase_6"/>
</dbReference>
<dbReference type="AlphaFoldDB" id="A0A7H8N1N0"/>
<feature type="domain" description="Putative amidase" evidence="2">
    <location>
        <begin position="340"/>
        <end position="490"/>
    </location>
</feature>
<reference evidence="3 4" key="1">
    <citation type="submission" date="2020-06" db="EMBL/GenBank/DDBJ databases">
        <title>Genome mining for natural products.</title>
        <authorList>
            <person name="Zhang B."/>
            <person name="Shi J."/>
            <person name="Ge H."/>
        </authorList>
    </citation>
    <scope>NUCLEOTIDE SEQUENCE [LARGE SCALE GENOMIC DNA]</scope>
    <source>
        <strain evidence="3 4">NA00687</strain>
    </source>
</reference>
<sequence>MVSALSAPHPFTRLRRAPPDDQGAPPATRFRARHPGEDGPRTVRVGGIRRSLTRRRGDASRRAGVRAPSAALQHDRSVHLAVDPQSRHIPSRKREFVRRFRPRADRAGVTRGNNVIPTTFRSAVGAALTVAVSAVLLPATAANAADGTKAQPRTANAATIESFSRIADAVLTERTAAVVDGKPARRAATLGDGKVRVSAKLARAESGAVSSLGKRKARLAALGEAYSAGDTKATVNETRVQGDRATVQVTETTTLRYAKVRGDEPATTGFEAHHEMTLARTPAGTWELTGLRSTDDGPVAINEPRTPAVATADALPSAKPAATKKPSTPQAKPPGTTGLNYKAMATYAEKYWKDYNPAYRKFNDAGGDCTNFVSQALKAGGWKHDSGTYDDYRNWWYDSSYQSLSWVGANEWSWFTLHHKRATNLANVYYMGVGDVMQMDFDRDGSKDHTMMTTYRSSSGVPYLTYHSVNTYRKSVASIIASYPNALYYAYRV</sequence>
<evidence type="ECO:0000256" key="1">
    <source>
        <dbReference type="SAM" id="MobiDB-lite"/>
    </source>
</evidence>
<evidence type="ECO:0000259" key="2">
    <source>
        <dbReference type="Pfam" id="PF12671"/>
    </source>
</evidence>
<dbReference type="PANTHER" id="PTHR40032">
    <property type="entry name" value="EXPORTED PROTEIN-RELATED"/>
    <property type="match status" value="1"/>
</dbReference>
<feature type="region of interest" description="Disordered" evidence="1">
    <location>
        <begin position="313"/>
        <end position="337"/>
    </location>
</feature>
<organism evidence="3 4">
    <name type="scientific">Streptomyces buecherae</name>
    <dbReference type="NCBI Taxonomy" id="2763006"/>
    <lineage>
        <taxon>Bacteria</taxon>
        <taxon>Bacillati</taxon>
        <taxon>Actinomycetota</taxon>
        <taxon>Actinomycetes</taxon>
        <taxon>Kitasatosporales</taxon>
        <taxon>Streptomycetaceae</taxon>
        <taxon>Streptomyces</taxon>
    </lineage>
</organism>